<comment type="subcellular location">
    <subcellularLocation>
        <location evidence="1">Cell membrane</location>
        <topology evidence="1">Peripheral membrane protein</topology>
    </subcellularLocation>
</comment>
<dbReference type="Gene3D" id="3.40.50.11820">
    <property type="match status" value="1"/>
</dbReference>
<feature type="domain" description="Glycosyltransferase 2-like" evidence="7">
    <location>
        <begin position="37"/>
        <end position="157"/>
    </location>
</feature>
<comment type="similarity">
    <text evidence="2">Belongs to the CDP-glycerol glycerophosphotransferase family.</text>
</comment>
<dbReference type="RefSeq" id="WP_344731818.1">
    <property type="nucleotide sequence ID" value="NZ_BAAAZH010000006.1"/>
</dbReference>
<evidence type="ECO:0000259" key="7">
    <source>
        <dbReference type="Pfam" id="PF00535"/>
    </source>
</evidence>
<dbReference type="InterPro" id="IPR051612">
    <property type="entry name" value="Teichoic_Acid_Biosynth"/>
</dbReference>
<dbReference type="PANTHER" id="PTHR37316:SF3">
    <property type="entry name" value="TEICHOIC ACID GLYCEROL-PHOSPHATE TRANSFERASE"/>
    <property type="match status" value="1"/>
</dbReference>
<evidence type="ECO:0000256" key="1">
    <source>
        <dbReference type="ARBA" id="ARBA00004202"/>
    </source>
</evidence>
<evidence type="ECO:0000313" key="9">
    <source>
        <dbReference type="Proteomes" id="UP001501495"/>
    </source>
</evidence>
<dbReference type="Pfam" id="PF00535">
    <property type="entry name" value="Glycos_transf_2"/>
    <property type="match status" value="1"/>
</dbReference>
<keyword evidence="3" id="KW-1003">Cell membrane</keyword>
<name>A0ABP7XDA3_9ACTN</name>
<keyword evidence="4" id="KW-0808">Transferase</keyword>
<dbReference type="Gene3D" id="3.40.50.12580">
    <property type="match status" value="1"/>
</dbReference>
<dbReference type="Gene3D" id="3.90.550.10">
    <property type="entry name" value="Spore Coat Polysaccharide Biosynthesis Protein SpsA, Chain A"/>
    <property type="match status" value="1"/>
</dbReference>
<accession>A0ABP7XDA3</accession>
<dbReference type="EMBL" id="BAAAZH010000006">
    <property type="protein sequence ID" value="GAA4111168.1"/>
    <property type="molecule type" value="Genomic_DNA"/>
</dbReference>
<comment type="caution">
    <text evidence="8">The sequence shown here is derived from an EMBL/GenBank/DDBJ whole genome shotgun (WGS) entry which is preliminary data.</text>
</comment>
<evidence type="ECO:0000256" key="6">
    <source>
        <dbReference type="ARBA" id="ARBA00023136"/>
    </source>
</evidence>
<dbReference type="PANTHER" id="PTHR37316">
    <property type="entry name" value="TEICHOIC ACID GLYCEROL-PHOSPHATE PRIMASE"/>
    <property type="match status" value="1"/>
</dbReference>
<keyword evidence="5" id="KW-0777">Teichoic acid biosynthesis</keyword>
<keyword evidence="9" id="KW-1185">Reference proteome</keyword>
<evidence type="ECO:0000256" key="5">
    <source>
        <dbReference type="ARBA" id="ARBA00022944"/>
    </source>
</evidence>
<keyword evidence="6" id="KW-0472">Membrane</keyword>
<protein>
    <recommendedName>
        <fullName evidence="7">Glycosyltransferase 2-like domain-containing protein</fullName>
    </recommendedName>
</protein>
<evidence type="ECO:0000313" key="8">
    <source>
        <dbReference type="EMBL" id="GAA4111168.1"/>
    </source>
</evidence>
<dbReference type="InterPro" id="IPR001173">
    <property type="entry name" value="Glyco_trans_2-like"/>
</dbReference>
<dbReference type="InterPro" id="IPR043149">
    <property type="entry name" value="TagF_N"/>
</dbReference>
<dbReference type="InterPro" id="IPR007554">
    <property type="entry name" value="Glycerophosphate_synth"/>
</dbReference>
<evidence type="ECO:0000256" key="2">
    <source>
        <dbReference type="ARBA" id="ARBA00010488"/>
    </source>
</evidence>
<dbReference type="InterPro" id="IPR043148">
    <property type="entry name" value="TagF_C"/>
</dbReference>
<dbReference type="Pfam" id="PF04464">
    <property type="entry name" value="Glyphos_transf"/>
    <property type="match status" value="1"/>
</dbReference>
<dbReference type="SUPFAM" id="SSF53448">
    <property type="entry name" value="Nucleotide-diphospho-sugar transferases"/>
    <property type="match status" value="1"/>
</dbReference>
<dbReference type="SUPFAM" id="SSF53756">
    <property type="entry name" value="UDP-Glycosyltransferase/glycogen phosphorylase"/>
    <property type="match status" value="1"/>
</dbReference>
<evidence type="ECO:0000256" key="4">
    <source>
        <dbReference type="ARBA" id="ARBA00022679"/>
    </source>
</evidence>
<evidence type="ECO:0000256" key="3">
    <source>
        <dbReference type="ARBA" id="ARBA00022475"/>
    </source>
</evidence>
<reference evidence="9" key="1">
    <citation type="journal article" date="2019" name="Int. J. Syst. Evol. Microbiol.">
        <title>The Global Catalogue of Microorganisms (GCM) 10K type strain sequencing project: providing services to taxonomists for standard genome sequencing and annotation.</title>
        <authorList>
            <consortium name="The Broad Institute Genomics Platform"/>
            <consortium name="The Broad Institute Genome Sequencing Center for Infectious Disease"/>
            <person name="Wu L."/>
            <person name="Ma J."/>
        </authorList>
    </citation>
    <scope>NUCLEOTIDE SEQUENCE [LARGE SCALE GENOMIC DNA]</scope>
    <source>
        <strain evidence="9">JCM 16703</strain>
    </source>
</reference>
<dbReference type="Proteomes" id="UP001501495">
    <property type="component" value="Unassembled WGS sequence"/>
</dbReference>
<dbReference type="InterPro" id="IPR029044">
    <property type="entry name" value="Nucleotide-diphossugar_trans"/>
</dbReference>
<gene>
    <name evidence="8" type="ORF">GCM10022215_06810</name>
</gene>
<sequence length="1184" mass="132226">MSRAAHLRQRATAVAWRGARAARDRARRVSRRGPEISVIIPFYGVEKYLAECLDSVLAQSFVDFEAILVDDGSLDGSRRIADEYAARDPRLRVVERPNGGLGAARNTGVREATGRYLTFVDSDDVLPSHALSVLVGSARQSGADIVCGSVERFDSRNSWAPSWVDEVHRVRRTGIVLDDFLPLLRNLYTWNKLFRRDFYTAQGLEFREGVAYEDQPIITELFAAARSIDVLPDIVYRYRQRDDKSSISQQTASLKDLRDRIEAWRLSAESFRRVLSPAGYDGWLATLFEAHFQWYLQSTGTVDDTYWTELTDAIRELAVDASPEVWRGTSVAQRVLVRLALDGRRAEAQELVRRDGVKSENWPAVAGPEGIRLEIPFHDDPELDPDLFVIHPEHVRVSHAVENVHWVRREDGGLACYLAGWAYLRKVDLSQREQTVTVLLRDPATGAEHGFVAAHRPESSYPPPRDDLWCDYRPGRFGVEIDLTGLIEAGDAAWEVWLRVESAGLMAERPVTRLVRSGAAGHIPALTLGRGRRVLAEWSYQQVLRLRSDSSGAALVRLGLDGDTLSGTVAAADLARVGRVTLAAGRRVVEARWGAADAEGRTFTVVVPDDTPEPGRHVTWQLQGWTGRGQRLELLPLPDAVPPHTGGTLAVGTARTGGTQVTRWSWGAHADHVEIGADGVLTVRGRVHGANATRLRLVTTNKRMSVEGEEVPVVDGRFEARLALRHARYRFGALPLSTGDHDVRLSLAGPQGDTSHVVPLLTSQELGDSLPLPIATGELEGRVVRGPGSGVRLTILRPLGEGRGQYQQHLMRRRGPVRSGLERGLLVRSYFGESATDSGVSIQKELARRGSDLPVYWAVQDHSIPLPDGGIPVIVNSPRWFELLFSAQYYLDNMYQPEYHVKAPGQVLIQTFHGYPFKLMGHRHWRNIQFSQARIDAYDARAADWDYLVSPARYATPLLTTEFNYPGTVLEIGYPRNDVLNSAEAPQLRETVREVLGIRPDQKAVLYAPTFRDYLAEADTRAIMPEFFDFRLATEALGEEYVFLVRGHAFNARTDQRVAGVPRCIEVTDYPEVSDLYLASDAAIVDYSSLRFDYGVTGKPMVFHVPDLQRYKDTRGWLFDFEPTAPGPLLDTTEQVVDALRDLDVLARTYAEPYERFRADFLDLDDGRAAERFVDAVFVPRGDA</sequence>
<dbReference type="CDD" id="cd00761">
    <property type="entry name" value="Glyco_tranf_GTA_type"/>
    <property type="match status" value="1"/>
</dbReference>
<proteinExistence type="inferred from homology"/>
<organism evidence="8 9">
    <name type="scientific">Nocardioides fonticola</name>
    <dbReference type="NCBI Taxonomy" id="450363"/>
    <lineage>
        <taxon>Bacteria</taxon>
        <taxon>Bacillati</taxon>
        <taxon>Actinomycetota</taxon>
        <taxon>Actinomycetes</taxon>
        <taxon>Propionibacteriales</taxon>
        <taxon>Nocardioidaceae</taxon>
        <taxon>Nocardioides</taxon>
    </lineage>
</organism>